<sequence>MSRWVWIAAAVIVLLVIAWMAGLFGAETAPPPAEPAATTAPMTAPEPTAPAVENPTTPGAEPPASEAPSPMSPAPAPQQSNP</sequence>
<feature type="region of interest" description="Disordered" evidence="1">
    <location>
        <begin position="26"/>
        <end position="82"/>
    </location>
</feature>
<comment type="caution">
    <text evidence="2">The sequence shown here is derived from an EMBL/GenBank/DDBJ whole genome shotgun (WGS) entry which is preliminary data.</text>
</comment>
<gene>
    <name evidence="2" type="ORF">FJM51_13890</name>
</gene>
<feature type="compositionally biased region" description="Low complexity" evidence="1">
    <location>
        <begin position="35"/>
        <end position="69"/>
    </location>
</feature>
<dbReference type="RefSeq" id="WP_140454732.1">
    <property type="nucleotide sequence ID" value="NZ_VFRP01000013.1"/>
</dbReference>
<dbReference type="AlphaFoldDB" id="A0A501WN10"/>
<protein>
    <submittedName>
        <fullName evidence="2">Dynamin</fullName>
    </submittedName>
</protein>
<reference evidence="2 3" key="1">
    <citation type="submission" date="2019-06" db="EMBL/GenBank/DDBJ databases">
        <title>A novel bacterium of genus Amaricoccus, isolated from marine sediment.</title>
        <authorList>
            <person name="Huang H."/>
            <person name="Mo K."/>
            <person name="Hu Y."/>
        </authorList>
    </citation>
    <scope>NUCLEOTIDE SEQUENCE [LARGE SCALE GENOMIC DNA]</scope>
    <source>
        <strain evidence="2 3">HB172011</strain>
    </source>
</reference>
<name>A0A501WN10_9RHOB</name>
<proteinExistence type="predicted"/>
<keyword evidence="3" id="KW-1185">Reference proteome</keyword>
<evidence type="ECO:0000313" key="2">
    <source>
        <dbReference type="EMBL" id="TPE49730.1"/>
    </source>
</evidence>
<accession>A0A501WN10</accession>
<evidence type="ECO:0000313" key="3">
    <source>
        <dbReference type="Proteomes" id="UP000319255"/>
    </source>
</evidence>
<evidence type="ECO:0000256" key="1">
    <source>
        <dbReference type="SAM" id="MobiDB-lite"/>
    </source>
</evidence>
<dbReference type="Proteomes" id="UP000319255">
    <property type="component" value="Unassembled WGS sequence"/>
</dbReference>
<organism evidence="2 3">
    <name type="scientific">Amaricoccus solimangrovi</name>
    <dbReference type="NCBI Taxonomy" id="2589815"/>
    <lineage>
        <taxon>Bacteria</taxon>
        <taxon>Pseudomonadati</taxon>
        <taxon>Pseudomonadota</taxon>
        <taxon>Alphaproteobacteria</taxon>
        <taxon>Rhodobacterales</taxon>
        <taxon>Paracoccaceae</taxon>
        <taxon>Amaricoccus</taxon>
    </lineage>
</organism>
<dbReference type="EMBL" id="VFRP01000013">
    <property type="protein sequence ID" value="TPE49730.1"/>
    <property type="molecule type" value="Genomic_DNA"/>
</dbReference>